<protein>
    <submittedName>
        <fullName evidence="1">Uncharacterized protein</fullName>
    </submittedName>
</protein>
<evidence type="ECO:0000313" key="2">
    <source>
        <dbReference type="Proteomes" id="UP001232063"/>
    </source>
</evidence>
<evidence type="ECO:0000313" key="1">
    <source>
        <dbReference type="EMBL" id="MDJ1504040.1"/>
    </source>
</evidence>
<dbReference type="AlphaFoldDB" id="A0AAE3R9M9"/>
<name>A0AAE3R9M9_9BACT</name>
<gene>
    <name evidence="1" type="ORF">QNI22_25490</name>
</gene>
<dbReference type="Proteomes" id="UP001232063">
    <property type="component" value="Unassembled WGS sequence"/>
</dbReference>
<dbReference type="EMBL" id="JASJOU010000010">
    <property type="protein sequence ID" value="MDJ1504040.1"/>
    <property type="molecule type" value="Genomic_DNA"/>
</dbReference>
<organism evidence="1 2">
    <name type="scientific">Xanthocytophaga agilis</name>
    <dbReference type="NCBI Taxonomy" id="3048010"/>
    <lineage>
        <taxon>Bacteria</taxon>
        <taxon>Pseudomonadati</taxon>
        <taxon>Bacteroidota</taxon>
        <taxon>Cytophagia</taxon>
        <taxon>Cytophagales</taxon>
        <taxon>Rhodocytophagaceae</taxon>
        <taxon>Xanthocytophaga</taxon>
    </lineage>
</organism>
<dbReference type="RefSeq" id="WP_314514912.1">
    <property type="nucleotide sequence ID" value="NZ_JASJOU010000010.1"/>
</dbReference>
<proteinExistence type="predicted"/>
<reference evidence="1" key="1">
    <citation type="submission" date="2023-05" db="EMBL/GenBank/DDBJ databases">
        <authorList>
            <person name="Zhang X."/>
        </authorList>
    </citation>
    <scope>NUCLEOTIDE SEQUENCE</scope>
    <source>
        <strain evidence="1">BD1B2-1</strain>
    </source>
</reference>
<keyword evidence="2" id="KW-1185">Reference proteome</keyword>
<accession>A0AAE3R9M9</accession>
<comment type="caution">
    <text evidence="1">The sequence shown here is derived from an EMBL/GenBank/DDBJ whole genome shotgun (WGS) entry which is preliminary data.</text>
</comment>
<sequence length="340" mass="40110">MNNKFEILDNLAIITQPEVSVSQLMLNGISLGDDESLLSIEFVESQWQVDKITKNVKSRTGGGYKIKNGKIVEIYLTEELVENLGIISTKDIIQTFGPTKAIEKSYGRLHFHYESRNIIVQWSETDKKLTRIFWGDVIPYPTFRREDILKQYLDLQGLSPDVYDWSIEYFSDNPPRLYRYKQLEALFQAFGIDPKYIQSFNAGEFIKARPVADYSEWLTDIEAYSLPIGLERDRDFNRDTVNHNKLIHIFAYLFKYRMVLERTLQYNSGWLEGYGATWVRYMIDKTEGFLNEENRAYVKYLDNLLCVAIDPYQQQYKKYELIEKYGYPDVDLRDIDADYY</sequence>